<evidence type="ECO:0000256" key="1">
    <source>
        <dbReference type="SAM" id="MobiDB-lite"/>
    </source>
</evidence>
<dbReference type="Proteomes" id="UP001153069">
    <property type="component" value="Unassembled WGS sequence"/>
</dbReference>
<accession>A0A9N8E8E1</accession>
<protein>
    <submittedName>
        <fullName evidence="2">Uncharacterized protein</fullName>
    </submittedName>
</protein>
<evidence type="ECO:0000313" key="3">
    <source>
        <dbReference type="Proteomes" id="UP001153069"/>
    </source>
</evidence>
<sequence length="125" mass="13882">MRGSRFQELLTVNSASVGSNKSRRTFYDRAIPASLNFVKAAPKPTATSNKSRSSSNKAAPRQRQQQQPESRRSSDLVTHQEKKAYSQQHRRGTAAGERMSERTAAALSVDELEAALEDILADYEN</sequence>
<feature type="compositionally biased region" description="Basic and acidic residues" evidence="1">
    <location>
        <begin position="69"/>
        <end position="84"/>
    </location>
</feature>
<name>A0A9N8E8E1_9STRA</name>
<feature type="compositionally biased region" description="Low complexity" evidence="1">
    <location>
        <begin position="44"/>
        <end position="68"/>
    </location>
</feature>
<comment type="caution">
    <text evidence="2">The sequence shown here is derived from an EMBL/GenBank/DDBJ whole genome shotgun (WGS) entry which is preliminary data.</text>
</comment>
<feature type="region of interest" description="Disordered" evidence="1">
    <location>
        <begin position="37"/>
        <end position="104"/>
    </location>
</feature>
<organism evidence="2 3">
    <name type="scientific">Seminavis robusta</name>
    <dbReference type="NCBI Taxonomy" id="568900"/>
    <lineage>
        <taxon>Eukaryota</taxon>
        <taxon>Sar</taxon>
        <taxon>Stramenopiles</taxon>
        <taxon>Ochrophyta</taxon>
        <taxon>Bacillariophyta</taxon>
        <taxon>Bacillariophyceae</taxon>
        <taxon>Bacillariophycidae</taxon>
        <taxon>Naviculales</taxon>
        <taxon>Naviculaceae</taxon>
        <taxon>Seminavis</taxon>
    </lineage>
</organism>
<dbReference type="AlphaFoldDB" id="A0A9N8E8E1"/>
<keyword evidence="3" id="KW-1185">Reference proteome</keyword>
<evidence type="ECO:0000313" key="2">
    <source>
        <dbReference type="EMBL" id="CAB9516213.1"/>
    </source>
</evidence>
<reference evidence="2" key="1">
    <citation type="submission" date="2020-06" db="EMBL/GenBank/DDBJ databases">
        <authorList>
            <consortium name="Plant Systems Biology data submission"/>
        </authorList>
    </citation>
    <scope>NUCLEOTIDE SEQUENCE</scope>
    <source>
        <strain evidence="2">D6</strain>
    </source>
</reference>
<proteinExistence type="predicted"/>
<dbReference type="EMBL" id="CAICTM010000767">
    <property type="protein sequence ID" value="CAB9516213.1"/>
    <property type="molecule type" value="Genomic_DNA"/>
</dbReference>
<gene>
    <name evidence="2" type="ORF">SEMRO_768_G199600.1</name>
</gene>